<comment type="caution">
    <text evidence="2">The sequence shown here is derived from an EMBL/GenBank/DDBJ whole genome shotgun (WGS) entry which is preliminary data.</text>
</comment>
<dbReference type="Proteomes" id="UP000232122">
    <property type="component" value="Unassembled WGS sequence"/>
</dbReference>
<reference evidence="1 3" key="2">
    <citation type="journal article" date="2018" name="Microb. Genom.">
        <title>Deciphering the unexplored Leptospira diversity from soils uncovers genomic evolution to virulence.</title>
        <authorList>
            <person name="Thibeaux R."/>
            <person name="Iraola G."/>
            <person name="Ferres I."/>
            <person name="Bierque E."/>
            <person name="Girault D."/>
            <person name="Soupe-Gilbert M.E."/>
            <person name="Picardeau M."/>
            <person name="Goarant C."/>
        </authorList>
    </citation>
    <scope>NUCLEOTIDE SEQUENCE [LARGE SCALE GENOMIC DNA]</scope>
    <source>
        <strain evidence="1 3">ATI7-C-A5</strain>
    </source>
</reference>
<dbReference type="EMBL" id="NPEF01000148">
    <property type="protein sequence ID" value="PJZ92326.1"/>
    <property type="molecule type" value="Genomic_DNA"/>
</dbReference>
<evidence type="ECO:0000313" key="3">
    <source>
        <dbReference type="Proteomes" id="UP000232122"/>
    </source>
</evidence>
<dbReference type="RefSeq" id="WP_100748128.1">
    <property type="nucleotide sequence ID" value="NZ_NPEF02000004.1"/>
</dbReference>
<accession>A0A2N0BGJ1</accession>
<reference evidence="1" key="3">
    <citation type="submission" date="2023-10" db="EMBL/GenBank/DDBJ databases">
        <authorList>
            <person name="Picardeau M."/>
            <person name="Thibeaux R."/>
        </authorList>
    </citation>
    <scope>NUCLEOTIDE SEQUENCE</scope>
    <source>
        <strain evidence="1">ATI7-C-A5</strain>
    </source>
</reference>
<evidence type="ECO:0000313" key="1">
    <source>
        <dbReference type="EMBL" id="MDV6235097.1"/>
    </source>
</evidence>
<evidence type="ECO:0008006" key="4">
    <source>
        <dbReference type="Google" id="ProtNLM"/>
    </source>
</evidence>
<dbReference type="OrthoDB" id="340656at2"/>
<dbReference type="AlphaFoldDB" id="A0A2N0B730"/>
<evidence type="ECO:0000313" key="2">
    <source>
        <dbReference type="EMBL" id="PJZ92326.1"/>
    </source>
</evidence>
<dbReference type="EMBL" id="NPEF02000004">
    <property type="protein sequence ID" value="MDV6235097.1"/>
    <property type="molecule type" value="Genomic_DNA"/>
</dbReference>
<keyword evidence="3" id="KW-1185">Reference proteome</keyword>
<organism evidence="2">
    <name type="scientific">Leptospira ellisii</name>
    <dbReference type="NCBI Taxonomy" id="2023197"/>
    <lineage>
        <taxon>Bacteria</taxon>
        <taxon>Pseudomonadati</taxon>
        <taxon>Spirochaetota</taxon>
        <taxon>Spirochaetia</taxon>
        <taxon>Leptospirales</taxon>
        <taxon>Leptospiraceae</taxon>
        <taxon>Leptospira</taxon>
    </lineage>
</organism>
<accession>A0A2N0B730</accession>
<protein>
    <recommendedName>
        <fullName evidence="4">Alpha/beta hydrolase</fullName>
    </recommendedName>
</protein>
<name>A0A2N0B730_9LEPT</name>
<sequence length="235" mass="26980">MAESLQFRRIGRADSSPLLWISDLEYPGKIFTEASLPYRFPIRILEWKPGSISGRLPRYEEWLEALSDEILNSKPKVKLLGEGYFSGTVFELLRRFPKRIDSACVIDPPYFKKDSFSFLPESVRWIGERRGWNPWDLFSDEFHSLFRSLEESCSRIDLPTGIPLPSILFTQTTRTISEQLTDFGIELRDFQVFRIEGPTTEAANVALSNLLEKILSEGSISSVQKKSNSKMEPGF</sequence>
<proteinExistence type="predicted"/>
<gene>
    <name evidence="1" type="ORF">CH379_005570</name>
    <name evidence="2" type="ORF">CH379_13810</name>
</gene>
<reference evidence="2" key="1">
    <citation type="submission" date="2017-07" db="EMBL/GenBank/DDBJ databases">
        <title>Leptospira spp. isolated from tropical soils.</title>
        <authorList>
            <person name="Thibeaux R."/>
            <person name="Iraola G."/>
            <person name="Ferres I."/>
            <person name="Bierque E."/>
            <person name="Girault D."/>
            <person name="Soupe-Gilbert M.-E."/>
            <person name="Picardeau M."/>
            <person name="Goarant C."/>
        </authorList>
    </citation>
    <scope>NUCLEOTIDE SEQUENCE [LARGE SCALE GENOMIC DNA]</scope>
    <source>
        <strain evidence="2">ATI7-C-A5</strain>
    </source>
</reference>